<dbReference type="InterPro" id="IPR001563">
    <property type="entry name" value="Peptidase_S10"/>
</dbReference>
<reference evidence="11" key="1">
    <citation type="submission" date="2021-10" db="EMBL/GenBank/DDBJ databases">
        <title>Tropical sea cucumber genome reveals ecological adaptation and Cuvierian tubules defense mechanism.</title>
        <authorList>
            <person name="Chen T."/>
        </authorList>
    </citation>
    <scope>NUCLEOTIDE SEQUENCE</scope>
    <source>
        <strain evidence="11">Nanhai2018</strain>
        <tissue evidence="11">Muscle</tissue>
    </source>
</reference>
<dbReference type="InterPro" id="IPR018202">
    <property type="entry name" value="Ser_caboxypep_ser_AS"/>
</dbReference>
<dbReference type="GO" id="GO:0005576">
    <property type="term" value="C:extracellular region"/>
    <property type="evidence" value="ECO:0007669"/>
    <property type="project" value="UniProtKB-SubCell"/>
</dbReference>
<keyword evidence="12" id="KW-1185">Reference proteome</keyword>
<dbReference type="Gene3D" id="3.40.50.1820">
    <property type="entry name" value="alpha/beta hydrolase"/>
    <property type="match status" value="1"/>
</dbReference>
<accession>A0A9Q1C343</accession>
<dbReference type="Pfam" id="PF00450">
    <property type="entry name" value="Peptidase_S10"/>
    <property type="match status" value="1"/>
</dbReference>
<evidence type="ECO:0000256" key="9">
    <source>
        <dbReference type="ARBA" id="ARBA00055847"/>
    </source>
</evidence>
<comment type="subcellular location">
    <subcellularLocation>
        <location evidence="1">Secreted</location>
    </subcellularLocation>
</comment>
<evidence type="ECO:0000256" key="8">
    <source>
        <dbReference type="ARBA" id="ARBA00023180"/>
    </source>
</evidence>
<keyword evidence="8" id="KW-0325">Glycoprotein</keyword>
<dbReference type="FunFam" id="3.40.50.1820:FF:000075">
    <property type="entry name" value="Carboxypeptidase"/>
    <property type="match status" value="1"/>
</dbReference>
<dbReference type="PANTHER" id="PTHR11802">
    <property type="entry name" value="SERINE PROTEASE FAMILY S10 SERINE CARBOXYPEPTIDASE"/>
    <property type="match status" value="1"/>
</dbReference>
<dbReference type="InterPro" id="IPR029058">
    <property type="entry name" value="AB_hydrolase_fold"/>
</dbReference>
<comment type="function">
    <text evidence="9">May be involved in vascular wall and kidney homeostasis.</text>
</comment>
<comment type="similarity">
    <text evidence="2 10">Belongs to the peptidase S10 family.</text>
</comment>
<proteinExistence type="inferred from homology"/>
<dbReference type="SUPFAM" id="SSF53474">
    <property type="entry name" value="alpha/beta-Hydrolases"/>
    <property type="match status" value="1"/>
</dbReference>
<keyword evidence="6" id="KW-0732">Signal</keyword>
<protein>
    <recommendedName>
        <fullName evidence="10">Carboxypeptidase</fullName>
        <ecNumber evidence="10">3.4.16.-</ecNumber>
    </recommendedName>
</protein>
<evidence type="ECO:0000256" key="4">
    <source>
        <dbReference type="ARBA" id="ARBA00022645"/>
    </source>
</evidence>
<dbReference type="PRINTS" id="PR00724">
    <property type="entry name" value="CRBOXYPTASEC"/>
</dbReference>
<dbReference type="PROSITE" id="PS00131">
    <property type="entry name" value="CARBOXYPEPT_SER_SER"/>
    <property type="match status" value="1"/>
</dbReference>
<gene>
    <name evidence="11" type="ORF">HOLleu_18336</name>
</gene>
<evidence type="ECO:0000256" key="2">
    <source>
        <dbReference type="ARBA" id="ARBA00009431"/>
    </source>
</evidence>
<organism evidence="11 12">
    <name type="scientific">Holothuria leucospilota</name>
    <name type="common">Black long sea cucumber</name>
    <name type="synonym">Mertensiothuria leucospilota</name>
    <dbReference type="NCBI Taxonomy" id="206669"/>
    <lineage>
        <taxon>Eukaryota</taxon>
        <taxon>Metazoa</taxon>
        <taxon>Echinodermata</taxon>
        <taxon>Eleutherozoa</taxon>
        <taxon>Echinozoa</taxon>
        <taxon>Holothuroidea</taxon>
        <taxon>Aspidochirotacea</taxon>
        <taxon>Aspidochirotida</taxon>
        <taxon>Holothuriidae</taxon>
        <taxon>Holothuria</taxon>
    </lineage>
</organism>
<evidence type="ECO:0000313" key="12">
    <source>
        <dbReference type="Proteomes" id="UP001152320"/>
    </source>
</evidence>
<dbReference type="GO" id="GO:0006508">
    <property type="term" value="P:proteolysis"/>
    <property type="evidence" value="ECO:0007669"/>
    <property type="project" value="UniProtKB-KW"/>
</dbReference>
<dbReference type="GO" id="GO:0004185">
    <property type="term" value="F:serine-type carboxypeptidase activity"/>
    <property type="evidence" value="ECO:0007669"/>
    <property type="project" value="UniProtKB-UniRule"/>
</dbReference>
<evidence type="ECO:0000256" key="1">
    <source>
        <dbReference type="ARBA" id="ARBA00004613"/>
    </source>
</evidence>
<dbReference type="AlphaFoldDB" id="A0A9Q1C343"/>
<dbReference type="EC" id="3.4.16.-" evidence="10"/>
<name>A0A9Q1C343_HOLLE</name>
<keyword evidence="5 10" id="KW-0645">Protease</keyword>
<evidence type="ECO:0000256" key="6">
    <source>
        <dbReference type="ARBA" id="ARBA00022729"/>
    </source>
</evidence>
<dbReference type="Proteomes" id="UP001152320">
    <property type="component" value="Chromosome 8"/>
</dbReference>
<sequence>MFWWLYFTTADPSSNPPLIIWLQGGPGGSSVGFGNFAEIGPLDVNLNPRNTTWLQKASLLFIDNPVGAGYSYADTDDAFTTNVSQIADDLLSVLKAFYKRQPSFQDTPLWIFTESYGGKMTSAFSQKLVKAISDGEIKSNFKGCALGDSWISPIDSLLSWGPYLYHTSLADKPGLAKVNAGAQVAQQLLKEGKFTEATAQFGVLEDIIETVTDGVNVYNILQFNNEGPQSVKDIRKGRTSKDRLYNRHVGVYYANDALDDLMNGPIKKKLGIPANVTWGGQSAMVFSKQAGDFMKSVQDIVDDLITNTSLQVTVYSGQLDLIVDTVGTEAWVNNLKWPGLQQWNSTQWQPVLVSNQRTGFYKTVQNFSFFWILKAGHMVPADAGETALKMVEMVISKSSR</sequence>
<evidence type="ECO:0000256" key="5">
    <source>
        <dbReference type="ARBA" id="ARBA00022670"/>
    </source>
</evidence>
<keyword evidence="7 10" id="KW-0378">Hydrolase</keyword>
<dbReference type="PANTHER" id="PTHR11802:SF3">
    <property type="entry name" value="RETINOID-INDUCIBLE SERINE CARBOXYPEPTIDASE"/>
    <property type="match status" value="1"/>
</dbReference>
<evidence type="ECO:0000256" key="7">
    <source>
        <dbReference type="ARBA" id="ARBA00022801"/>
    </source>
</evidence>
<dbReference type="EMBL" id="JAIZAY010000008">
    <property type="protein sequence ID" value="KAJ8037507.1"/>
    <property type="molecule type" value="Genomic_DNA"/>
</dbReference>
<evidence type="ECO:0000313" key="11">
    <source>
        <dbReference type="EMBL" id="KAJ8037507.1"/>
    </source>
</evidence>
<keyword evidence="4 10" id="KW-0121">Carboxypeptidase</keyword>
<dbReference type="OrthoDB" id="443318at2759"/>
<comment type="caution">
    <text evidence="11">The sequence shown here is derived from an EMBL/GenBank/DDBJ whole genome shotgun (WGS) entry which is preliminary data.</text>
</comment>
<evidence type="ECO:0000256" key="10">
    <source>
        <dbReference type="RuleBase" id="RU361156"/>
    </source>
</evidence>
<evidence type="ECO:0000256" key="3">
    <source>
        <dbReference type="ARBA" id="ARBA00022525"/>
    </source>
</evidence>
<keyword evidence="3" id="KW-0964">Secreted</keyword>